<proteinExistence type="predicted"/>
<dbReference type="Proteomes" id="UP000886469">
    <property type="component" value="Unassembled WGS sequence"/>
</dbReference>
<dbReference type="InterPro" id="IPR002934">
    <property type="entry name" value="Polymerase_NTP_transf_dom"/>
</dbReference>
<protein>
    <submittedName>
        <fullName evidence="2">Nucleotidyltransferase domain-containing protein</fullName>
    </submittedName>
</protein>
<dbReference type="InterPro" id="IPR043519">
    <property type="entry name" value="NT_sf"/>
</dbReference>
<accession>A0ABX1TEF2</accession>
<name>A0ABX1TEF2_9PROT</name>
<dbReference type="PANTHER" id="PTHR43449:SF3">
    <property type="entry name" value="POLYMERASE NUCLEOTIDYL TRANSFERASE DOMAIN-CONTAINING PROTEIN"/>
    <property type="match status" value="1"/>
</dbReference>
<evidence type="ECO:0000313" key="3">
    <source>
        <dbReference type="Proteomes" id="UP000886469"/>
    </source>
</evidence>
<dbReference type="SUPFAM" id="SSF81301">
    <property type="entry name" value="Nucleotidyltransferase"/>
    <property type="match status" value="1"/>
</dbReference>
<dbReference type="EMBL" id="SPMX01000077">
    <property type="protein sequence ID" value="NMQ07439.1"/>
    <property type="molecule type" value="Genomic_DNA"/>
</dbReference>
<feature type="domain" description="Polymerase nucleotidyl transferase" evidence="1">
    <location>
        <begin position="9"/>
        <end position="86"/>
    </location>
</feature>
<keyword evidence="3" id="KW-1185">Reference proteome</keyword>
<evidence type="ECO:0000259" key="1">
    <source>
        <dbReference type="Pfam" id="PF01909"/>
    </source>
</evidence>
<dbReference type="Pfam" id="PF01909">
    <property type="entry name" value="NTP_transf_2"/>
    <property type="match status" value="1"/>
</dbReference>
<reference evidence="2" key="1">
    <citation type="submission" date="2019-03" db="EMBL/GenBank/DDBJ databases">
        <title>Metabolic reconstructions from genomes of highly enriched 'Candidatus Accumulibacter' and 'Candidatus Competibacter' bioreactor populations.</title>
        <authorList>
            <person name="Annavajhala M.K."/>
            <person name="Welles L."/>
            <person name="Abbas B."/>
            <person name="Sorokin D."/>
            <person name="Park H."/>
            <person name="Van Loosdrecht M."/>
            <person name="Chandran K."/>
        </authorList>
    </citation>
    <scope>NUCLEOTIDE SEQUENCE</scope>
    <source>
        <strain evidence="2">SBR_L</strain>
    </source>
</reference>
<dbReference type="RefSeq" id="WP_169071735.1">
    <property type="nucleotide sequence ID" value="NZ_JAZKUC010000003.1"/>
</dbReference>
<dbReference type="Gene3D" id="3.30.460.10">
    <property type="entry name" value="Beta Polymerase, domain 2"/>
    <property type="match status" value="1"/>
</dbReference>
<dbReference type="CDD" id="cd05403">
    <property type="entry name" value="NT_KNTase_like"/>
    <property type="match status" value="1"/>
</dbReference>
<organism evidence="2 3">
    <name type="scientific">Candidatus Accumulibacter contiguus</name>
    <dbReference type="NCBI Taxonomy" id="2954381"/>
    <lineage>
        <taxon>Bacteria</taxon>
        <taxon>Pseudomonadati</taxon>
        <taxon>Pseudomonadota</taxon>
        <taxon>Betaproteobacteria</taxon>
        <taxon>Candidatus Accumulibacter</taxon>
    </lineage>
</organism>
<evidence type="ECO:0000313" key="2">
    <source>
        <dbReference type="EMBL" id="NMQ07439.1"/>
    </source>
</evidence>
<dbReference type="PANTHER" id="PTHR43449">
    <property type="entry name" value="NUCLEOTIDYLTRANSFERASE"/>
    <property type="match status" value="1"/>
</dbReference>
<comment type="caution">
    <text evidence="2">The sequence shown here is derived from an EMBL/GenBank/DDBJ whole genome shotgun (WGS) entry which is preliminary data.</text>
</comment>
<sequence>MQSEEDSLIRQIVEVIVREADPDAVILFGSRARGEARPESDVDLLIIERAPFGPQHSRRQETARLYLALRKLAVSKDLLLYSRDEFERFKDSSHHVIGRARREGQVLHARA</sequence>
<gene>
    <name evidence="2" type="ORF">E4Q08_20440</name>
</gene>